<dbReference type="eggNOG" id="COG0253">
    <property type="taxonomic scope" value="Bacteria"/>
</dbReference>
<evidence type="ECO:0000313" key="5">
    <source>
        <dbReference type="EMBL" id="EAY25842.1"/>
    </source>
</evidence>
<dbReference type="RefSeq" id="WP_002702025.1">
    <property type="nucleotide sequence ID" value="NZ_AAWS01000042.1"/>
</dbReference>
<keyword evidence="6" id="KW-1185">Reference proteome</keyword>
<comment type="caution">
    <text evidence="5">The sequence shown here is derived from an EMBL/GenBank/DDBJ whole genome shotgun (WGS) entry which is preliminary data.</text>
</comment>
<dbReference type="EC" id="5.1.1.7" evidence="3 4"/>
<dbReference type="GO" id="GO:0008837">
    <property type="term" value="F:diaminopimelate epimerase activity"/>
    <property type="evidence" value="ECO:0007669"/>
    <property type="project" value="UniProtKB-UniRule"/>
</dbReference>
<dbReference type="PANTHER" id="PTHR31689">
    <property type="entry name" value="DIAMINOPIMELATE EPIMERASE, CHLOROPLASTIC"/>
    <property type="match status" value="1"/>
</dbReference>
<name>A1ZUT8_MICM2</name>
<feature type="binding site" evidence="3">
    <location>
        <position position="13"/>
    </location>
    <ligand>
        <name>substrate</name>
    </ligand>
</feature>
<feature type="site" description="Could be important to modulate the pK values of the two catalytic cysteine residues" evidence="3">
    <location>
        <position position="188"/>
    </location>
</feature>
<comment type="pathway">
    <text evidence="3">Amino-acid biosynthesis; L-lysine biosynthesis via DAP pathway; DL-2,6-diaminopimelate from LL-2,6-diaminopimelate: step 1/1.</text>
</comment>
<comment type="caution">
    <text evidence="3">Lacks conserved residue(s) required for the propagation of feature annotation.</text>
</comment>
<feature type="active site" description="Proton acceptor" evidence="3">
    <location>
        <position position="198"/>
    </location>
</feature>
<comment type="catalytic activity">
    <reaction evidence="3">
        <text>(2S,6S)-2,6-diaminopimelate = meso-2,6-diaminopimelate</text>
        <dbReference type="Rhea" id="RHEA:15393"/>
        <dbReference type="ChEBI" id="CHEBI:57609"/>
        <dbReference type="ChEBI" id="CHEBI:57791"/>
        <dbReference type="EC" id="5.1.1.7"/>
    </reaction>
</comment>
<feature type="binding site" evidence="3">
    <location>
        <position position="65"/>
    </location>
    <ligand>
        <name>substrate</name>
    </ligand>
</feature>
<evidence type="ECO:0000256" key="3">
    <source>
        <dbReference type="HAMAP-Rule" id="MF_00197"/>
    </source>
</evidence>
<sequence>MNVSFYKYQGTGNDFVMIDDRAAQFPIDNYELIARLCDRRFGIGADGLILLRNAEGYDFRMVYFNANGKEGSMCGNGGRCTVKFAQFLGIFEHETHFIAVDGPHDAKVEDGLVHLKMGDVQTVENNLDHYFLDTGSPHYVQFVNNLPQFDVFAEGKSIRYNERFKEVGTNVNFVEKIGEQHIFVRTYERGVEDETYSCGTGVTAAALTSGLQQMNSPINIKTLGGDLQISFTKKLDQEFTNIYLIGPAEAVFEGVVSV</sequence>
<evidence type="ECO:0000256" key="1">
    <source>
        <dbReference type="ARBA" id="ARBA00010219"/>
    </source>
</evidence>
<dbReference type="PANTHER" id="PTHR31689:SF0">
    <property type="entry name" value="DIAMINOPIMELATE EPIMERASE"/>
    <property type="match status" value="1"/>
</dbReference>
<organism evidence="5 6">
    <name type="scientific">Microscilla marina ATCC 23134</name>
    <dbReference type="NCBI Taxonomy" id="313606"/>
    <lineage>
        <taxon>Bacteria</taxon>
        <taxon>Pseudomonadati</taxon>
        <taxon>Bacteroidota</taxon>
        <taxon>Cytophagia</taxon>
        <taxon>Cytophagales</taxon>
        <taxon>Microscillaceae</taxon>
        <taxon>Microscilla</taxon>
    </lineage>
</organism>
<comment type="subunit">
    <text evidence="3">Homodimer.</text>
</comment>
<evidence type="ECO:0000256" key="2">
    <source>
        <dbReference type="ARBA" id="ARBA00023235"/>
    </source>
</evidence>
<dbReference type="UniPathway" id="UPA00034">
    <property type="reaction ID" value="UER00025"/>
</dbReference>
<feature type="binding site" evidence="3">
    <location>
        <position position="170"/>
    </location>
    <ligand>
        <name>substrate</name>
    </ligand>
</feature>
<comment type="function">
    <text evidence="3">Catalyzes the stereoinversion of LL-2,6-diaminopimelate (L,L-DAP) to meso-diaminopimelate (meso-DAP), a precursor of L-lysine and an essential component of the bacterial peptidoglycan.</text>
</comment>
<dbReference type="NCBIfam" id="TIGR00652">
    <property type="entry name" value="DapF"/>
    <property type="match status" value="1"/>
</dbReference>
<dbReference type="OrthoDB" id="9805408at2"/>
<reference evidence="5 6" key="1">
    <citation type="submission" date="2007-01" db="EMBL/GenBank/DDBJ databases">
        <authorList>
            <person name="Haygood M."/>
            <person name="Podell S."/>
            <person name="Anderson C."/>
            <person name="Hopkinson B."/>
            <person name="Roe K."/>
            <person name="Barbeau K."/>
            <person name="Gaasterland T."/>
            <person name="Ferriera S."/>
            <person name="Johnson J."/>
            <person name="Kravitz S."/>
            <person name="Beeson K."/>
            <person name="Sutton G."/>
            <person name="Rogers Y.-H."/>
            <person name="Friedman R."/>
            <person name="Frazier M."/>
            <person name="Venter J.C."/>
        </authorList>
    </citation>
    <scope>NUCLEOTIDE SEQUENCE [LARGE SCALE GENOMIC DNA]</scope>
    <source>
        <strain evidence="5 6">ATCC 23134</strain>
    </source>
</reference>
<accession>A1ZUT8</accession>
<feature type="binding site" evidence="3">
    <location>
        <begin position="75"/>
        <end position="76"/>
    </location>
    <ligand>
        <name>substrate</name>
    </ligand>
</feature>
<comment type="similarity">
    <text evidence="1 3">Belongs to the diaminopimelate epimerase family.</text>
</comment>
<dbReference type="Gene3D" id="3.10.310.10">
    <property type="entry name" value="Diaminopimelate Epimerase, Chain A, domain 1"/>
    <property type="match status" value="2"/>
</dbReference>
<evidence type="ECO:0000256" key="4">
    <source>
        <dbReference type="NCBIfam" id="TIGR00652"/>
    </source>
</evidence>
<dbReference type="SUPFAM" id="SSF54506">
    <property type="entry name" value="Diaminopimelate epimerase-like"/>
    <property type="match status" value="2"/>
</dbReference>
<feature type="binding site" evidence="3">
    <location>
        <begin position="199"/>
        <end position="200"/>
    </location>
    <ligand>
        <name>substrate</name>
    </ligand>
</feature>
<gene>
    <name evidence="3" type="primary">dapF</name>
    <name evidence="5" type="ORF">M23134_07654</name>
</gene>
<dbReference type="GO" id="GO:0005829">
    <property type="term" value="C:cytosol"/>
    <property type="evidence" value="ECO:0007669"/>
    <property type="project" value="TreeGrafter"/>
</dbReference>
<feature type="site" description="Could be important to modulate the pK values of the two catalytic cysteine residues" evidence="3">
    <location>
        <position position="138"/>
    </location>
</feature>
<dbReference type="HAMAP" id="MF_00197">
    <property type="entry name" value="DAP_epimerase"/>
    <property type="match status" value="1"/>
</dbReference>
<dbReference type="Pfam" id="PF01678">
    <property type="entry name" value="DAP_epimerase"/>
    <property type="match status" value="2"/>
</dbReference>
<keyword evidence="3" id="KW-0963">Cytoplasm</keyword>
<dbReference type="AlphaFoldDB" id="A1ZUT8"/>
<dbReference type="InterPro" id="IPR001653">
    <property type="entry name" value="DAP_epimerase_DapF"/>
</dbReference>
<dbReference type="Proteomes" id="UP000004095">
    <property type="component" value="Unassembled WGS sequence"/>
</dbReference>
<proteinExistence type="inferred from homology"/>
<keyword evidence="3" id="KW-0028">Amino-acid biosynthesis</keyword>
<comment type="subcellular location">
    <subcellularLocation>
        <location evidence="3">Cytoplasm</location>
    </subcellularLocation>
</comment>
<feature type="binding site" evidence="3">
    <location>
        <begin position="188"/>
        <end position="189"/>
    </location>
    <ligand>
        <name>substrate</name>
    </ligand>
</feature>
<keyword evidence="3" id="KW-0457">Lysine biosynthesis</keyword>
<feature type="active site" description="Proton donor" evidence="3">
    <location>
        <position position="74"/>
    </location>
</feature>
<protein>
    <recommendedName>
        <fullName evidence="3 4">Diaminopimelate epimerase</fullName>
        <shortName evidence="3">DAP epimerase</shortName>
        <ecNumber evidence="3 4">5.1.1.7</ecNumber>
    </recommendedName>
    <alternativeName>
        <fullName evidence="3">PLP-independent amino acid racemase</fullName>
    </alternativeName>
</protein>
<evidence type="ECO:0000313" key="6">
    <source>
        <dbReference type="Proteomes" id="UP000004095"/>
    </source>
</evidence>
<dbReference type="GO" id="GO:0009089">
    <property type="term" value="P:lysine biosynthetic process via diaminopimelate"/>
    <property type="evidence" value="ECO:0007669"/>
    <property type="project" value="UniProtKB-UniRule"/>
</dbReference>
<keyword evidence="2 3" id="KW-0413">Isomerase</keyword>
<dbReference type="EMBL" id="AAWS01000042">
    <property type="protein sequence ID" value="EAY25842.1"/>
    <property type="molecule type" value="Genomic_DNA"/>
</dbReference>